<evidence type="ECO:0000313" key="2">
    <source>
        <dbReference type="Proteomes" id="UP001499954"/>
    </source>
</evidence>
<gene>
    <name evidence="1" type="ORF">GCM10009717_21550</name>
</gene>
<reference evidence="2" key="1">
    <citation type="journal article" date="2019" name="Int. J. Syst. Evol. Microbiol.">
        <title>The Global Catalogue of Microorganisms (GCM) 10K type strain sequencing project: providing services to taxonomists for standard genome sequencing and annotation.</title>
        <authorList>
            <consortium name="The Broad Institute Genomics Platform"/>
            <consortium name="The Broad Institute Genome Sequencing Center for Infectious Disease"/>
            <person name="Wu L."/>
            <person name="Ma J."/>
        </authorList>
    </citation>
    <scope>NUCLEOTIDE SEQUENCE [LARGE SCALE GENOMIC DNA]</scope>
    <source>
        <strain evidence="2">JCM 13584</strain>
    </source>
</reference>
<comment type="caution">
    <text evidence="1">The sequence shown here is derived from an EMBL/GenBank/DDBJ whole genome shotgun (WGS) entry which is preliminary data.</text>
</comment>
<protein>
    <submittedName>
        <fullName evidence="1">Uncharacterized protein</fullName>
    </submittedName>
</protein>
<dbReference type="EMBL" id="BAAAMK010000004">
    <property type="protein sequence ID" value="GAA1955266.1"/>
    <property type="molecule type" value="Genomic_DNA"/>
</dbReference>
<sequence length="64" mass="6955">MMPVDSHSDTKYVVYAAEDDINKLFYNVHVPMPVLNGLVYGVAPDSGGPFEIRDSGIVTENVIG</sequence>
<evidence type="ECO:0000313" key="1">
    <source>
        <dbReference type="EMBL" id="GAA1955266.1"/>
    </source>
</evidence>
<dbReference type="RefSeq" id="WP_157416067.1">
    <property type="nucleotide sequence ID" value="NZ_BAAAMK010000004.1"/>
</dbReference>
<dbReference type="Proteomes" id="UP001499954">
    <property type="component" value="Unassembled WGS sequence"/>
</dbReference>
<accession>A0ABP5BZC9</accession>
<keyword evidence="2" id="KW-1185">Reference proteome</keyword>
<name>A0ABP5BZC9_9MICO</name>
<organism evidence="1 2">
    <name type="scientific">Agromyces allii</name>
    <dbReference type="NCBI Taxonomy" id="393607"/>
    <lineage>
        <taxon>Bacteria</taxon>
        <taxon>Bacillati</taxon>
        <taxon>Actinomycetota</taxon>
        <taxon>Actinomycetes</taxon>
        <taxon>Micrococcales</taxon>
        <taxon>Microbacteriaceae</taxon>
        <taxon>Agromyces</taxon>
    </lineage>
</organism>
<proteinExistence type="predicted"/>